<dbReference type="KEGG" id="rhom:FRIFI_2756"/>
<dbReference type="PANTHER" id="PTHR30024:SF46">
    <property type="entry name" value="ABC TRANSPORTER, SUBSTRATE-BINDING LIPOPROTEIN"/>
    <property type="match status" value="1"/>
</dbReference>
<accession>A0A2P2BV74</accession>
<dbReference type="SUPFAM" id="SSF53850">
    <property type="entry name" value="Periplasmic binding protein-like II"/>
    <property type="match status" value="1"/>
</dbReference>
<sequence length="333" mass="37051">MRKFISILSTGIIAMGILSGCASIDKEKSESIKDETFKKVVKVVSPDGLPTIAIAKLIKEKPEIKSNYEIEYTIEKTSETLSTTVMKEEPDIAIVPSNMASIVYNKTKNYQIAGTTGFGSSYIVSTEDINNYEDLKGKNIMNIGKGLTPDITAQYIISEKGLNTESDVNFSYVNSPSELVPMIVSGKENTAIVPEPALSALMTKKENVKIFKGLNDEYKEIADSEYGYPQATIIVKNSFLEENKDFTNKFLDNVKEGIEWANDNPSELATYCGEIEVSTEKPIIVKSIERANLKFVPIEDSKDIYKNYYKKLFDSNPKSLGGNIPDEGIFMER</sequence>
<dbReference type="InterPro" id="IPR015168">
    <property type="entry name" value="SsuA/THI5"/>
</dbReference>
<dbReference type="Pfam" id="PF09084">
    <property type="entry name" value="NMT1"/>
    <property type="match status" value="1"/>
</dbReference>
<evidence type="ECO:0000313" key="2">
    <source>
        <dbReference type="EMBL" id="CEI74273.1"/>
    </source>
</evidence>
<name>A0A2P2BV74_9FIRM</name>
<dbReference type="AlphaFoldDB" id="A0A2P2BV74"/>
<dbReference type="PIRSF" id="PIRSF027386">
    <property type="entry name" value="UCP027386_ABC_sbc_TM0202"/>
    <property type="match status" value="1"/>
</dbReference>
<evidence type="ECO:0000259" key="1">
    <source>
        <dbReference type="Pfam" id="PF09084"/>
    </source>
</evidence>
<gene>
    <name evidence="2" type="ORF">FRIFI_2756</name>
</gene>
<reference evidence="2 3" key="1">
    <citation type="submission" date="2014-09" db="EMBL/GenBank/DDBJ databases">
        <authorList>
            <person name="Hornung B.V."/>
        </authorList>
    </citation>
    <scope>NUCLEOTIDE SEQUENCE [LARGE SCALE GENOMIC DNA]</scope>
    <source>
        <strain evidence="2 3">FRIFI</strain>
    </source>
</reference>
<dbReference type="EMBL" id="LN650648">
    <property type="protein sequence ID" value="CEI74273.1"/>
    <property type="molecule type" value="Genomic_DNA"/>
</dbReference>
<proteinExistence type="predicted"/>
<dbReference type="RefSeq" id="WP_166506146.1">
    <property type="nucleotide sequence ID" value="NZ_JAKNTL010000002.1"/>
</dbReference>
<dbReference type="PANTHER" id="PTHR30024">
    <property type="entry name" value="ALIPHATIC SULFONATES-BINDING PROTEIN-RELATED"/>
    <property type="match status" value="1"/>
</dbReference>
<dbReference type="Gene3D" id="3.40.190.10">
    <property type="entry name" value="Periplasmic binding protein-like II"/>
    <property type="match status" value="2"/>
</dbReference>
<organism evidence="2 3">
    <name type="scientific">Romboutsia hominis</name>
    <dbReference type="NCBI Taxonomy" id="1507512"/>
    <lineage>
        <taxon>Bacteria</taxon>
        <taxon>Bacillati</taxon>
        <taxon>Bacillota</taxon>
        <taxon>Clostridia</taxon>
        <taxon>Peptostreptococcales</taxon>
        <taxon>Peptostreptococcaceae</taxon>
        <taxon>Romboutsia</taxon>
    </lineage>
</organism>
<keyword evidence="3" id="KW-1185">Reference proteome</keyword>
<dbReference type="InterPro" id="IPR027024">
    <property type="entry name" value="UCP027386_ABC_sbc_TM0202"/>
</dbReference>
<dbReference type="PROSITE" id="PS51257">
    <property type="entry name" value="PROKAR_LIPOPROTEIN"/>
    <property type="match status" value="1"/>
</dbReference>
<evidence type="ECO:0000313" key="3">
    <source>
        <dbReference type="Proteomes" id="UP000245695"/>
    </source>
</evidence>
<feature type="domain" description="SsuA/THI5-like" evidence="1">
    <location>
        <begin position="126"/>
        <end position="267"/>
    </location>
</feature>
<protein>
    <submittedName>
        <fullName evidence="2">ABC-type transport system,nitrate/sulfonate/taurine extracellular solute-binding protein</fullName>
    </submittedName>
</protein>
<dbReference type="Proteomes" id="UP000245695">
    <property type="component" value="Chromosome 1"/>
</dbReference>